<name>E8ZJP0_MYCHL</name>
<dbReference type="KEGG" id="mha:HF1_13530"/>
<dbReference type="HOGENOM" id="CLU_1738490_0_0_14"/>
<dbReference type="AlphaFoldDB" id="E8ZJP0"/>
<dbReference type="EMBL" id="FR773153">
    <property type="protein sequence ID" value="CBY93361.1"/>
    <property type="molecule type" value="Genomic_DNA"/>
</dbReference>
<organism evidence="1 2">
    <name type="scientific">Mycoplasma haemofelis (strain Langford 1)</name>
    <name type="common">Haemobartonella felis</name>
    <dbReference type="NCBI Taxonomy" id="941640"/>
    <lineage>
        <taxon>Bacteria</taxon>
        <taxon>Bacillati</taxon>
        <taxon>Mycoplasmatota</taxon>
        <taxon>Mollicutes</taxon>
        <taxon>Mycoplasmataceae</taxon>
        <taxon>Mycoplasma</taxon>
    </lineage>
</organism>
<keyword evidence="2" id="KW-1185">Reference proteome</keyword>
<gene>
    <name evidence="1" type="ORF">HF1_13530</name>
</gene>
<reference evidence="1 2" key="1">
    <citation type="journal article" date="2011" name="J. Bacteriol.">
        <title>Complete genome sequence of Mycoplasma haemofelis, a hemotropic mycoplasma.</title>
        <authorList>
            <person name="Barker E.N."/>
            <person name="Helps C.R."/>
            <person name="Peters I.R."/>
            <person name="Darby A.C."/>
            <person name="Radford A.D."/>
            <person name="Tasker S."/>
        </authorList>
    </citation>
    <scope>NUCLEOTIDE SEQUENCE [LARGE SCALE GENOMIC DNA]</scope>
    <source>
        <strain evidence="1 2">Langford 1</strain>
    </source>
</reference>
<sequence>MDSLLVKSLLLVGGTSAVGCSAAFLEYDSQLEPTPTVKTSVTKAPSKISGYEDIIPFQKSKGCNFWFVETWSEKKIAGPTKLEKILLQERPNGDKNTVRDKEKKLFEYLNSISTEHCKDGKHLTIHYKEGRQWELHNGT</sequence>
<evidence type="ECO:0000313" key="2">
    <source>
        <dbReference type="Proteomes" id="UP000008637"/>
    </source>
</evidence>
<evidence type="ECO:0008006" key="3">
    <source>
        <dbReference type="Google" id="ProtNLM"/>
    </source>
</evidence>
<proteinExistence type="predicted"/>
<protein>
    <recommendedName>
        <fullName evidence="3">Lipoprotein</fullName>
    </recommendedName>
</protein>
<dbReference type="Proteomes" id="UP000008637">
    <property type="component" value="Chromosome"/>
</dbReference>
<accession>E8ZJP0</accession>
<dbReference type="OrthoDB" id="9847797at2"/>
<dbReference type="PROSITE" id="PS51257">
    <property type="entry name" value="PROKAR_LIPOPROTEIN"/>
    <property type="match status" value="1"/>
</dbReference>
<evidence type="ECO:0000313" key="1">
    <source>
        <dbReference type="EMBL" id="CBY93361.1"/>
    </source>
</evidence>